<evidence type="ECO:0000256" key="2">
    <source>
        <dbReference type="ARBA" id="ARBA00022691"/>
    </source>
</evidence>
<keyword evidence="2" id="KW-0949">S-adenosyl-L-methionine</keyword>
<dbReference type="AlphaFoldDB" id="A0A7C0U297"/>
<accession>A0A7C0U297</accession>
<protein>
    <submittedName>
        <fullName evidence="4">tRNA1(Val) (Adenine(37)-N6)-methyltransferase</fullName>
    </submittedName>
</protein>
<dbReference type="GO" id="GO:0003676">
    <property type="term" value="F:nucleic acid binding"/>
    <property type="evidence" value="ECO:0007669"/>
    <property type="project" value="InterPro"/>
</dbReference>
<dbReference type="Gene3D" id="3.40.50.150">
    <property type="entry name" value="Vaccinia Virus protein VP39"/>
    <property type="match status" value="1"/>
</dbReference>
<dbReference type="InterPro" id="IPR050210">
    <property type="entry name" value="tRNA_Adenine-N(6)_MTase"/>
</dbReference>
<keyword evidence="1" id="KW-0808">Transferase</keyword>
<dbReference type="EMBL" id="DRBS01000141">
    <property type="protein sequence ID" value="HDD43943.1"/>
    <property type="molecule type" value="Genomic_DNA"/>
</dbReference>
<dbReference type="PANTHER" id="PTHR47739:SF1">
    <property type="entry name" value="TRNA1(VAL) (ADENINE(37)-N6)-METHYLTRANSFERASE"/>
    <property type="match status" value="1"/>
</dbReference>
<proteinExistence type="predicted"/>
<sequence>MKEDYTLDIFFNGKLKVYQKKRGYRFAIDAFIIANFVQLKKGQIVVELGTGCGIIALLLALKYPEVKKIIAIEIQSSLALLARKNVSLNRFDNLIEVMEIDMKKLPQIFPAASCDVVVSNPPYYSLKKGRISPEIEKAIARHEIKASLEDIVKIGQFVLKEKGKLYLIYPASRCQHLFITLRSHGLEPKCLRFVHPYVSEEANFVMVEAMKGGKEGLKVKFPLIIYERHGKYTPEVAGYYKKEGG</sequence>
<dbReference type="GO" id="GO:0032259">
    <property type="term" value="P:methylation"/>
    <property type="evidence" value="ECO:0007669"/>
    <property type="project" value="UniProtKB-KW"/>
</dbReference>
<dbReference type="InterPro" id="IPR007848">
    <property type="entry name" value="Small_mtfrase_dom"/>
</dbReference>
<name>A0A7C0U297_DESA2</name>
<dbReference type="Proteomes" id="UP000886289">
    <property type="component" value="Unassembled WGS sequence"/>
</dbReference>
<comment type="caution">
    <text evidence="4">The sequence shown here is derived from an EMBL/GenBank/DDBJ whole genome shotgun (WGS) entry which is preliminary data.</text>
</comment>
<dbReference type="Pfam" id="PF05175">
    <property type="entry name" value="MTS"/>
    <property type="match status" value="1"/>
</dbReference>
<evidence type="ECO:0000313" key="4">
    <source>
        <dbReference type="EMBL" id="HDD43943.1"/>
    </source>
</evidence>
<evidence type="ECO:0000259" key="3">
    <source>
        <dbReference type="Pfam" id="PF05175"/>
    </source>
</evidence>
<dbReference type="GO" id="GO:0008170">
    <property type="term" value="F:N-methyltransferase activity"/>
    <property type="evidence" value="ECO:0007669"/>
    <property type="project" value="UniProtKB-ARBA"/>
</dbReference>
<dbReference type="PANTHER" id="PTHR47739">
    <property type="entry name" value="TRNA1(VAL) (ADENINE(37)-N6)-METHYLTRANSFERASE"/>
    <property type="match status" value="1"/>
</dbReference>
<dbReference type="GO" id="GO:0008757">
    <property type="term" value="F:S-adenosylmethionine-dependent methyltransferase activity"/>
    <property type="evidence" value="ECO:0007669"/>
    <property type="project" value="UniProtKB-ARBA"/>
</dbReference>
<keyword evidence="1" id="KW-0489">Methyltransferase</keyword>
<reference evidence="4" key="1">
    <citation type="journal article" date="2020" name="mSystems">
        <title>Genome- and Community-Level Interaction Insights into Carbon Utilization and Element Cycling Functions of Hydrothermarchaeota in Hydrothermal Sediment.</title>
        <authorList>
            <person name="Zhou Z."/>
            <person name="Liu Y."/>
            <person name="Xu W."/>
            <person name="Pan J."/>
            <person name="Luo Z.H."/>
            <person name="Li M."/>
        </authorList>
    </citation>
    <scope>NUCLEOTIDE SEQUENCE [LARGE SCALE GENOMIC DNA]</scope>
    <source>
        <strain evidence="4">HyVt-233</strain>
    </source>
</reference>
<feature type="domain" description="Methyltransferase small" evidence="3">
    <location>
        <begin position="35"/>
        <end position="128"/>
    </location>
</feature>
<dbReference type="PROSITE" id="PS00092">
    <property type="entry name" value="N6_MTASE"/>
    <property type="match status" value="1"/>
</dbReference>
<dbReference type="InterPro" id="IPR002052">
    <property type="entry name" value="DNA_methylase_N6_adenine_CS"/>
</dbReference>
<evidence type="ECO:0000256" key="1">
    <source>
        <dbReference type="ARBA" id="ARBA00022603"/>
    </source>
</evidence>
<gene>
    <name evidence="4" type="ORF">ENG63_03665</name>
</gene>
<dbReference type="SUPFAM" id="SSF53335">
    <property type="entry name" value="S-adenosyl-L-methionine-dependent methyltransferases"/>
    <property type="match status" value="1"/>
</dbReference>
<dbReference type="CDD" id="cd02440">
    <property type="entry name" value="AdoMet_MTases"/>
    <property type="match status" value="1"/>
</dbReference>
<organism evidence="4">
    <name type="scientific">Desulfofervidus auxilii</name>
    <dbReference type="NCBI Taxonomy" id="1621989"/>
    <lineage>
        <taxon>Bacteria</taxon>
        <taxon>Pseudomonadati</taxon>
        <taxon>Thermodesulfobacteriota</taxon>
        <taxon>Candidatus Desulfofervidia</taxon>
        <taxon>Candidatus Desulfofervidales</taxon>
        <taxon>Candidatus Desulfofervidaceae</taxon>
        <taxon>Candidatus Desulfofervidus</taxon>
    </lineage>
</organism>
<dbReference type="InterPro" id="IPR029063">
    <property type="entry name" value="SAM-dependent_MTases_sf"/>
</dbReference>